<keyword evidence="3" id="KW-0460">Magnesium</keyword>
<dbReference type="InterPro" id="IPR032630">
    <property type="entry name" value="P_typ_ATPase_c"/>
</dbReference>
<keyword evidence="2" id="KW-0479">Metal-binding</keyword>
<sequence>MYNITFTSLPVIIYGIFDQNIPAYVLMEKPHLYKNNANNAGLAPPRFLKWTLLGLWHCSVMYFGLMLTCADDTCGLPGGQTSDLFLFGTTLVSICVIVTNFKLILEVRYFTQIFFWSMVITLVGYVALSLLYQGFIM</sequence>
<reference evidence="6 7" key="1">
    <citation type="submission" date="2019-05" db="EMBL/GenBank/DDBJ databases">
        <title>Another draft genome of Portunus trituberculatus and its Hox gene families provides insights of decapod evolution.</title>
        <authorList>
            <person name="Jeong J.-H."/>
            <person name="Song I."/>
            <person name="Kim S."/>
            <person name="Choi T."/>
            <person name="Kim D."/>
            <person name="Ryu S."/>
            <person name="Kim W."/>
        </authorList>
    </citation>
    <scope>NUCLEOTIDE SEQUENCE [LARGE SCALE GENOMIC DNA]</scope>
    <source>
        <tissue evidence="6">Muscle</tissue>
    </source>
</reference>
<accession>A0A5B7IE77</accession>
<proteinExistence type="predicted"/>
<keyword evidence="4" id="KW-1133">Transmembrane helix</keyword>
<evidence type="ECO:0000256" key="2">
    <source>
        <dbReference type="ARBA" id="ARBA00022723"/>
    </source>
</evidence>
<protein>
    <submittedName>
        <fullName evidence="6">Putative phospholipid-transporting ATPase IF</fullName>
    </submittedName>
</protein>
<dbReference type="OrthoDB" id="377733at2759"/>
<dbReference type="Pfam" id="PF16212">
    <property type="entry name" value="PhoLip_ATPase_C"/>
    <property type="match status" value="1"/>
</dbReference>
<evidence type="ECO:0000259" key="5">
    <source>
        <dbReference type="Pfam" id="PF16212"/>
    </source>
</evidence>
<feature type="transmembrane region" description="Helical" evidence="4">
    <location>
        <begin position="84"/>
        <end position="101"/>
    </location>
</feature>
<dbReference type="GO" id="GO:0005886">
    <property type="term" value="C:plasma membrane"/>
    <property type="evidence" value="ECO:0007669"/>
    <property type="project" value="TreeGrafter"/>
</dbReference>
<dbReference type="GO" id="GO:0140326">
    <property type="term" value="F:ATPase-coupled intramembrane lipid transporter activity"/>
    <property type="evidence" value="ECO:0007669"/>
    <property type="project" value="TreeGrafter"/>
</dbReference>
<feature type="domain" description="P-type ATPase C-terminal" evidence="5">
    <location>
        <begin position="1"/>
        <end position="135"/>
    </location>
</feature>
<keyword evidence="4" id="KW-0472">Membrane</keyword>
<dbReference type="GO" id="GO:0005783">
    <property type="term" value="C:endoplasmic reticulum"/>
    <property type="evidence" value="ECO:0007669"/>
    <property type="project" value="TreeGrafter"/>
</dbReference>
<dbReference type="GO" id="GO:0045332">
    <property type="term" value="P:phospholipid translocation"/>
    <property type="evidence" value="ECO:0007669"/>
    <property type="project" value="TreeGrafter"/>
</dbReference>
<evidence type="ECO:0000313" key="7">
    <source>
        <dbReference type="Proteomes" id="UP000324222"/>
    </source>
</evidence>
<dbReference type="Proteomes" id="UP000324222">
    <property type="component" value="Unassembled WGS sequence"/>
</dbReference>
<name>A0A5B7IE77_PORTR</name>
<gene>
    <name evidence="6" type="primary">ATP11B_2</name>
    <name evidence="6" type="ORF">E2C01_077359</name>
</gene>
<organism evidence="6 7">
    <name type="scientific">Portunus trituberculatus</name>
    <name type="common">Swimming crab</name>
    <name type="synonym">Neptunus trituberculatus</name>
    <dbReference type="NCBI Taxonomy" id="210409"/>
    <lineage>
        <taxon>Eukaryota</taxon>
        <taxon>Metazoa</taxon>
        <taxon>Ecdysozoa</taxon>
        <taxon>Arthropoda</taxon>
        <taxon>Crustacea</taxon>
        <taxon>Multicrustacea</taxon>
        <taxon>Malacostraca</taxon>
        <taxon>Eumalacostraca</taxon>
        <taxon>Eucarida</taxon>
        <taxon>Decapoda</taxon>
        <taxon>Pleocyemata</taxon>
        <taxon>Brachyura</taxon>
        <taxon>Eubrachyura</taxon>
        <taxon>Portunoidea</taxon>
        <taxon>Portunidae</taxon>
        <taxon>Portuninae</taxon>
        <taxon>Portunus</taxon>
    </lineage>
</organism>
<dbReference type="GO" id="GO:0046872">
    <property type="term" value="F:metal ion binding"/>
    <property type="evidence" value="ECO:0007669"/>
    <property type="project" value="UniProtKB-KW"/>
</dbReference>
<dbReference type="EMBL" id="VSRR010060425">
    <property type="protein sequence ID" value="MPC82680.1"/>
    <property type="molecule type" value="Genomic_DNA"/>
</dbReference>
<feature type="transmembrane region" description="Helical" evidence="4">
    <location>
        <begin position="47"/>
        <end position="64"/>
    </location>
</feature>
<evidence type="ECO:0000256" key="1">
    <source>
        <dbReference type="ARBA" id="ARBA00004141"/>
    </source>
</evidence>
<keyword evidence="4" id="KW-0812">Transmembrane</keyword>
<dbReference type="AlphaFoldDB" id="A0A5B7IE77"/>
<comment type="caution">
    <text evidence="6">The sequence shown here is derived from an EMBL/GenBank/DDBJ whole genome shotgun (WGS) entry which is preliminary data.</text>
</comment>
<keyword evidence="7" id="KW-1185">Reference proteome</keyword>
<dbReference type="PANTHER" id="PTHR24092">
    <property type="entry name" value="PROBABLE PHOSPHOLIPID-TRANSPORTING ATPASE"/>
    <property type="match status" value="1"/>
</dbReference>
<evidence type="ECO:0000256" key="4">
    <source>
        <dbReference type="SAM" id="Phobius"/>
    </source>
</evidence>
<feature type="transmembrane region" description="Helical" evidence="4">
    <location>
        <begin position="6"/>
        <end position="26"/>
    </location>
</feature>
<feature type="transmembrane region" description="Helical" evidence="4">
    <location>
        <begin position="113"/>
        <end position="135"/>
    </location>
</feature>
<evidence type="ECO:0000313" key="6">
    <source>
        <dbReference type="EMBL" id="MPC82680.1"/>
    </source>
</evidence>
<comment type="subcellular location">
    <subcellularLocation>
        <location evidence="1">Membrane</location>
        <topology evidence="1">Multi-pass membrane protein</topology>
    </subcellularLocation>
</comment>
<evidence type="ECO:0000256" key="3">
    <source>
        <dbReference type="ARBA" id="ARBA00022842"/>
    </source>
</evidence>
<dbReference type="PANTHER" id="PTHR24092:SF175">
    <property type="entry name" value="PHOSPHOLIPID-TRANSPORTING ATPASE"/>
    <property type="match status" value="1"/>
</dbReference>